<accession>A0A6M3M010</accession>
<sequence length="49" mass="5535">MAKVIVTLSDETEQLFRATCKRLYGDRIRGGLSIGAEQAVKEWVERNVP</sequence>
<evidence type="ECO:0000313" key="2">
    <source>
        <dbReference type="EMBL" id="QJB03449.1"/>
    </source>
</evidence>
<protein>
    <submittedName>
        <fullName evidence="1">Uncharacterized protein</fullName>
    </submittedName>
</protein>
<name>A0A6M3M010_9ZZZZ</name>
<evidence type="ECO:0000313" key="1">
    <source>
        <dbReference type="EMBL" id="QJA98421.1"/>
    </source>
</evidence>
<gene>
    <name evidence="1" type="ORF">MM171A01809_0004</name>
    <name evidence="2" type="ORF">MM171B00688_0004</name>
</gene>
<organism evidence="1">
    <name type="scientific">viral metagenome</name>
    <dbReference type="NCBI Taxonomy" id="1070528"/>
    <lineage>
        <taxon>unclassified sequences</taxon>
        <taxon>metagenomes</taxon>
        <taxon>organismal metagenomes</taxon>
    </lineage>
</organism>
<proteinExistence type="predicted"/>
<reference evidence="1" key="1">
    <citation type="submission" date="2020-03" db="EMBL/GenBank/DDBJ databases">
        <title>The deep terrestrial virosphere.</title>
        <authorList>
            <person name="Holmfeldt K."/>
            <person name="Nilsson E."/>
            <person name="Simone D."/>
            <person name="Lopez-Fernandez M."/>
            <person name="Wu X."/>
            <person name="de Brujin I."/>
            <person name="Lundin D."/>
            <person name="Andersson A."/>
            <person name="Bertilsson S."/>
            <person name="Dopson M."/>
        </authorList>
    </citation>
    <scope>NUCLEOTIDE SEQUENCE</scope>
    <source>
        <strain evidence="1">MM171A01809</strain>
        <strain evidence="2">MM171B00688</strain>
    </source>
</reference>
<dbReference type="AlphaFoldDB" id="A0A6M3M010"/>
<dbReference type="EMBL" id="MT143579">
    <property type="protein sequence ID" value="QJA98421.1"/>
    <property type="molecule type" value="Genomic_DNA"/>
</dbReference>
<dbReference type="EMBL" id="MT143847">
    <property type="protein sequence ID" value="QJB03449.1"/>
    <property type="molecule type" value="Genomic_DNA"/>
</dbReference>